<dbReference type="GO" id="GO:0016787">
    <property type="term" value="F:hydrolase activity"/>
    <property type="evidence" value="ECO:0007669"/>
    <property type="project" value="UniProtKB-KW"/>
</dbReference>
<evidence type="ECO:0000313" key="3">
    <source>
        <dbReference type="EMBL" id="MBT4870009.1"/>
    </source>
</evidence>
<proteinExistence type="predicted"/>
<evidence type="ECO:0000256" key="1">
    <source>
        <dbReference type="ARBA" id="ARBA00022801"/>
    </source>
</evidence>
<evidence type="ECO:0000259" key="2">
    <source>
        <dbReference type="PROSITE" id="PS51462"/>
    </source>
</evidence>
<evidence type="ECO:0000313" key="4">
    <source>
        <dbReference type="Proteomes" id="UP000722459"/>
    </source>
</evidence>
<dbReference type="Gene3D" id="3.90.79.10">
    <property type="entry name" value="Nucleoside Triphosphate Pyrophosphohydrolase"/>
    <property type="match status" value="1"/>
</dbReference>
<dbReference type="Proteomes" id="UP000722459">
    <property type="component" value="Unassembled WGS sequence"/>
</dbReference>
<reference evidence="3" key="1">
    <citation type="journal article" date="2021" name="ISME J.">
        <title>Mercury methylation by metabolically versatile and cosmopolitan marine bacteria.</title>
        <authorList>
            <person name="Lin H."/>
            <person name="Ascher D.B."/>
            <person name="Myung Y."/>
            <person name="Lamborg C.H."/>
            <person name="Hallam S.J."/>
            <person name="Gionfriddo C.M."/>
            <person name="Holt K.E."/>
            <person name="Moreau J.W."/>
        </authorList>
    </citation>
    <scope>NUCLEOTIDE SEQUENCE</scope>
    <source>
        <strain evidence="3">SI075_bin30</strain>
    </source>
</reference>
<dbReference type="EMBL" id="JABJNZ010000012">
    <property type="protein sequence ID" value="MBT4870009.1"/>
    <property type="molecule type" value="Genomic_DNA"/>
</dbReference>
<dbReference type="AlphaFoldDB" id="A0A8T5GDI4"/>
<name>A0A8T5GDI4_9ARCH</name>
<dbReference type="PROSITE" id="PS51462">
    <property type="entry name" value="NUDIX"/>
    <property type="match status" value="1"/>
</dbReference>
<dbReference type="SUPFAM" id="SSF55811">
    <property type="entry name" value="Nudix"/>
    <property type="match status" value="1"/>
</dbReference>
<dbReference type="PANTHER" id="PTHR43736">
    <property type="entry name" value="ADP-RIBOSE PYROPHOSPHATASE"/>
    <property type="match status" value="1"/>
</dbReference>
<keyword evidence="1" id="KW-0378">Hydrolase</keyword>
<dbReference type="Pfam" id="PF00293">
    <property type="entry name" value="NUDIX"/>
    <property type="match status" value="1"/>
</dbReference>
<organism evidence="3 4">
    <name type="scientific">Candidatus Iainarchaeum sp</name>
    <dbReference type="NCBI Taxonomy" id="3101447"/>
    <lineage>
        <taxon>Archaea</taxon>
        <taxon>Candidatus Iainarchaeota</taxon>
        <taxon>Candidatus Iainarchaeia</taxon>
        <taxon>Candidatus Iainarchaeales</taxon>
        <taxon>Candidatus Iainarchaeaceae</taxon>
        <taxon>Candidatus Iainarchaeum</taxon>
    </lineage>
</organism>
<feature type="domain" description="Nudix hydrolase" evidence="2">
    <location>
        <begin position="3"/>
        <end position="150"/>
    </location>
</feature>
<sequence>MIIKHFTATGIILDEDKALLIWHKKLGTWLPPGGHVEENELPNETLLREVKEEIGREIEIITDNTFENENKMFSELDKRTIVLPSPWRTVEVQIEEDHFHIDLLYLAKLKDSKETKSEDHKTKWFTIEDLKNEKDIYYNVKHHVQEAIKTRKKNKMIPGNQNNL</sequence>
<comment type="caution">
    <text evidence="3">The sequence shown here is derived from an EMBL/GenBank/DDBJ whole genome shotgun (WGS) entry which is preliminary data.</text>
</comment>
<dbReference type="InterPro" id="IPR020084">
    <property type="entry name" value="NUDIX_hydrolase_CS"/>
</dbReference>
<gene>
    <name evidence="3" type="ORF">HON47_00345</name>
</gene>
<dbReference type="InterPro" id="IPR015797">
    <property type="entry name" value="NUDIX_hydrolase-like_dom_sf"/>
</dbReference>
<dbReference type="PANTHER" id="PTHR43736:SF1">
    <property type="entry name" value="DIHYDRONEOPTERIN TRIPHOSPHATE DIPHOSPHATASE"/>
    <property type="match status" value="1"/>
</dbReference>
<dbReference type="PROSITE" id="PS00893">
    <property type="entry name" value="NUDIX_BOX"/>
    <property type="match status" value="1"/>
</dbReference>
<accession>A0A8T5GDI4</accession>
<protein>
    <submittedName>
        <fullName evidence="3">NUDIX domain-containing protein</fullName>
    </submittedName>
</protein>
<dbReference type="InterPro" id="IPR000086">
    <property type="entry name" value="NUDIX_hydrolase_dom"/>
</dbReference>